<evidence type="ECO:0000313" key="9">
    <source>
        <dbReference type="Proteomes" id="UP000317909"/>
    </source>
</evidence>
<dbReference type="GO" id="GO:0009055">
    <property type="term" value="F:electron transfer activity"/>
    <property type="evidence" value="ECO:0007669"/>
    <property type="project" value="InterPro"/>
</dbReference>
<dbReference type="Pfam" id="PF07583">
    <property type="entry name" value="PSCyt2"/>
    <property type="match status" value="1"/>
</dbReference>
<dbReference type="InterPro" id="IPR011444">
    <property type="entry name" value="DUF1549"/>
</dbReference>
<dbReference type="PANTHER" id="PTHR35889">
    <property type="entry name" value="CYCLOINULO-OLIGOSACCHARIDE FRUCTANOTRANSFERASE-RELATED"/>
    <property type="match status" value="1"/>
</dbReference>
<dbReference type="InterPro" id="IPR011429">
    <property type="entry name" value="Cyt_c_Planctomycete-type"/>
</dbReference>
<evidence type="ECO:0000256" key="6">
    <source>
        <dbReference type="SAM" id="MobiDB-lite"/>
    </source>
</evidence>
<dbReference type="InterPro" id="IPR009056">
    <property type="entry name" value="Cyt_c-like_dom"/>
</dbReference>
<dbReference type="EMBL" id="CP036339">
    <property type="protein sequence ID" value="QDT71644.1"/>
    <property type="molecule type" value="Genomic_DNA"/>
</dbReference>
<dbReference type="PANTHER" id="PTHR35889:SF3">
    <property type="entry name" value="F-BOX DOMAIN-CONTAINING PROTEIN"/>
    <property type="match status" value="1"/>
</dbReference>
<dbReference type="AlphaFoldDB" id="A0A517TTE8"/>
<evidence type="ECO:0000256" key="3">
    <source>
        <dbReference type="ARBA" id="ARBA00023004"/>
    </source>
</evidence>
<feature type="coiled-coil region" evidence="5">
    <location>
        <begin position="454"/>
        <end position="502"/>
    </location>
</feature>
<keyword evidence="5" id="KW-0175">Coiled coil</keyword>
<organism evidence="8 9">
    <name type="scientific">Lacipirellula limnantheis</name>
    <dbReference type="NCBI Taxonomy" id="2528024"/>
    <lineage>
        <taxon>Bacteria</taxon>
        <taxon>Pseudomonadati</taxon>
        <taxon>Planctomycetota</taxon>
        <taxon>Planctomycetia</taxon>
        <taxon>Pirellulales</taxon>
        <taxon>Lacipirellulaceae</taxon>
        <taxon>Lacipirellula</taxon>
    </lineage>
</organism>
<dbReference type="SUPFAM" id="SSF46626">
    <property type="entry name" value="Cytochrome c"/>
    <property type="match status" value="1"/>
</dbReference>
<evidence type="ECO:0000259" key="7">
    <source>
        <dbReference type="PROSITE" id="PS51007"/>
    </source>
</evidence>
<feature type="region of interest" description="Disordered" evidence="6">
    <location>
        <begin position="689"/>
        <end position="724"/>
    </location>
</feature>
<keyword evidence="3 4" id="KW-0408">Iron</keyword>
<keyword evidence="9" id="KW-1185">Reference proteome</keyword>
<dbReference type="GO" id="GO:0020037">
    <property type="term" value="F:heme binding"/>
    <property type="evidence" value="ECO:0007669"/>
    <property type="project" value="InterPro"/>
</dbReference>
<protein>
    <submittedName>
        <fullName evidence="8">Planctomycete cytochrome C</fullName>
    </submittedName>
</protein>
<feature type="compositionally biased region" description="Polar residues" evidence="6">
    <location>
        <begin position="689"/>
        <end position="709"/>
    </location>
</feature>
<dbReference type="InterPro" id="IPR036909">
    <property type="entry name" value="Cyt_c-like_dom_sf"/>
</dbReference>
<keyword evidence="1 4" id="KW-0349">Heme</keyword>
<evidence type="ECO:0000256" key="2">
    <source>
        <dbReference type="ARBA" id="ARBA00022723"/>
    </source>
</evidence>
<dbReference type="Proteomes" id="UP000317909">
    <property type="component" value="Chromosome"/>
</dbReference>
<dbReference type="KEGG" id="llh:I41_08040"/>
<accession>A0A517TTE8</accession>
<sequence length="860" mass="94274">MRAPLDYFSDCMTLPPMTTRVAASMNGSFRCCRLATLLALQAWTMPAADCQDGVAFFESKIRPLLIEHCLDCHGGSEPEGGLALDSRAGWEEAGVIEPGKPEESLLIAAVRYSDKSLAMPPDGAGGKLSDAEIAALEEWVALGAPDPRGPAAAVPSAGASAATGPKLRGRKFKLSDADRMYWAFQPIERPALPTVSSPEARHPIDALVLAKLEEHGLSMSPTAPPRELVRRAYFDLWGLPPSPEEVAAFEQNPTEEEWDRLVDRLLASPHYGQRWGRHWLDVVRYAESNGYERDGEKPNAWRYRDYVIDAFNADKPYDQFVREQLAGDELAEELLSGGIEESDSRQAWRDAIVATGFYRLHVWDDEPDSTIVAEYDDLDDVMVSTGAAFLGLTLGCARCHDHKFDPISQRDYYSMLSFFRGIDPYGQNKTGGGGRGTGQITRLLATPAELESWQRERQRRIAELERRLAEASAAADDATPDVATKEANNAAIEAELKQAREATPPFDSALAAVELGPTAKSTHVLSRGEPQSPREEVSPAFPEVLGLPAPVVEVTSADAKSTRRRRALAEWVADETNPLTARVMANRIWRHHFGVGIVPTPDDFGHTGLPPTNQPLLDYLAAEFMASGWRMKELHRLIMSSRTYRQSSRAENPQALAIDSDNALLWRQRLRRVDAEVIRDAMLSVSGQLNTKQGGPSVFPTLSQETHSGQDAAGKGWQDSPAEEQNRRSVYLAVKRGLKIPLLESLDFANSTSPAGIRPVTTTAPQALMLLNDRFVEAQATAFAARVAQEGGGDCAAMVTRAFQLALQRDPSASERLAVERLLADDRRLAIGEGIADPDGRALASFCRGLLNANEMIYVD</sequence>
<proteinExistence type="predicted"/>
<evidence type="ECO:0000256" key="4">
    <source>
        <dbReference type="PROSITE-ProRule" id="PRU00433"/>
    </source>
</evidence>
<evidence type="ECO:0000256" key="5">
    <source>
        <dbReference type="SAM" id="Coils"/>
    </source>
</evidence>
<evidence type="ECO:0000313" key="8">
    <source>
        <dbReference type="EMBL" id="QDT71644.1"/>
    </source>
</evidence>
<name>A0A517TTE8_9BACT</name>
<feature type="domain" description="Cytochrome c" evidence="7">
    <location>
        <begin position="48"/>
        <end position="144"/>
    </location>
</feature>
<dbReference type="Pfam" id="PF07587">
    <property type="entry name" value="PSD1"/>
    <property type="match status" value="1"/>
</dbReference>
<dbReference type="Pfam" id="PF07635">
    <property type="entry name" value="PSCyt1"/>
    <property type="match status" value="1"/>
</dbReference>
<evidence type="ECO:0000256" key="1">
    <source>
        <dbReference type="ARBA" id="ARBA00022617"/>
    </source>
</evidence>
<dbReference type="GO" id="GO:0046872">
    <property type="term" value="F:metal ion binding"/>
    <property type="evidence" value="ECO:0007669"/>
    <property type="project" value="UniProtKB-KW"/>
</dbReference>
<gene>
    <name evidence="8" type="ORF">I41_08040</name>
</gene>
<dbReference type="InterPro" id="IPR022655">
    <property type="entry name" value="DUF1553"/>
</dbReference>
<dbReference type="PROSITE" id="PS51007">
    <property type="entry name" value="CYTC"/>
    <property type="match status" value="1"/>
</dbReference>
<reference evidence="8 9" key="1">
    <citation type="submission" date="2019-02" db="EMBL/GenBank/DDBJ databases">
        <title>Deep-cultivation of Planctomycetes and their phenomic and genomic characterization uncovers novel biology.</title>
        <authorList>
            <person name="Wiegand S."/>
            <person name="Jogler M."/>
            <person name="Boedeker C."/>
            <person name="Pinto D."/>
            <person name="Vollmers J."/>
            <person name="Rivas-Marin E."/>
            <person name="Kohn T."/>
            <person name="Peeters S.H."/>
            <person name="Heuer A."/>
            <person name="Rast P."/>
            <person name="Oberbeckmann S."/>
            <person name="Bunk B."/>
            <person name="Jeske O."/>
            <person name="Meyerdierks A."/>
            <person name="Storesund J.E."/>
            <person name="Kallscheuer N."/>
            <person name="Luecker S."/>
            <person name="Lage O.M."/>
            <person name="Pohl T."/>
            <person name="Merkel B.J."/>
            <person name="Hornburger P."/>
            <person name="Mueller R.-W."/>
            <person name="Bruemmer F."/>
            <person name="Labrenz M."/>
            <person name="Spormann A.M."/>
            <person name="Op den Camp H."/>
            <person name="Overmann J."/>
            <person name="Amann R."/>
            <person name="Jetten M.S.M."/>
            <person name="Mascher T."/>
            <person name="Medema M.H."/>
            <person name="Devos D.P."/>
            <person name="Kaster A.-K."/>
            <person name="Ovreas L."/>
            <person name="Rohde M."/>
            <person name="Galperin M.Y."/>
            <person name="Jogler C."/>
        </authorList>
    </citation>
    <scope>NUCLEOTIDE SEQUENCE [LARGE SCALE GENOMIC DNA]</scope>
    <source>
        <strain evidence="8 9">I41</strain>
    </source>
</reference>
<keyword evidence="2 4" id="KW-0479">Metal-binding</keyword>